<dbReference type="PROSITE" id="PS51257">
    <property type="entry name" value="PROKAR_LIPOPROTEIN"/>
    <property type="match status" value="1"/>
</dbReference>
<organism evidence="2 3">
    <name type="scientific">Brumimicrobium oceani</name>
    <dbReference type="NCBI Taxonomy" id="2100725"/>
    <lineage>
        <taxon>Bacteria</taxon>
        <taxon>Pseudomonadati</taxon>
        <taxon>Bacteroidota</taxon>
        <taxon>Flavobacteriia</taxon>
        <taxon>Flavobacteriales</taxon>
        <taxon>Crocinitomicaceae</taxon>
        <taxon>Brumimicrobium</taxon>
    </lineage>
</organism>
<dbReference type="EMBL" id="QFRJ01000002">
    <property type="protein sequence ID" value="PWH86249.1"/>
    <property type="molecule type" value="Genomic_DNA"/>
</dbReference>
<sequence>MRNISFSLLVILGFSVISCSGSLEKNKALQKQITLLKSKNDSLNHIIDNNVWITDKFNSEGNLVPITLSRSIDYILGDTVKIYGTLGIQDVDNLSLSVNIEGGINIKVDSTLFWTYNYVPTATGIDKLEGYYLLNIKGNKSRLMFKHLLHVHDNKNSLLKSITGDN</sequence>
<dbReference type="OrthoDB" id="7314861at2"/>
<accession>A0A2U2XEL9</accession>
<evidence type="ECO:0000313" key="2">
    <source>
        <dbReference type="EMBL" id="PWH86249.1"/>
    </source>
</evidence>
<evidence type="ECO:0000313" key="3">
    <source>
        <dbReference type="Proteomes" id="UP000245370"/>
    </source>
</evidence>
<name>A0A2U2XEL9_9FLAO</name>
<evidence type="ECO:0000313" key="1">
    <source>
        <dbReference type="EMBL" id="PWH86242.1"/>
    </source>
</evidence>
<comment type="caution">
    <text evidence="2">The sequence shown here is derived from an EMBL/GenBank/DDBJ whole genome shotgun (WGS) entry which is preliminary data.</text>
</comment>
<protein>
    <submittedName>
        <fullName evidence="2">Uncharacterized protein</fullName>
    </submittedName>
</protein>
<dbReference type="AlphaFoldDB" id="A0A2U2XEL9"/>
<proteinExistence type="predicted"/>
<dbReference type="EMBL" id="QFRJ01000002">
    <property type="protein sequence ID" value="PWH86242.1"/>
    <property type="molecule type" value="Genomic_DNA"/>
</dbReference>
<dbReference type="RefSeq" id="WP_109358360.1">
    <property type="nucleotide sequence ID" value="NZ_QFRJ01000002.1"/>
</dbReference>
<reference evidence="2 3" key="2">
    <citation type="submission" date="2018-05" db="EMBL/GenBank/DDBJ databases">
        <authorList>
            <person name="Lanie J.A."/>
            <person name="Ng W.-L."/>
            <person name="Kazmierczak K.M."/>
            <person name="Andrzejewski T.M."/>
            <person name="Davidsen T.M."/>
            <person name="Wayne K.J."/>
            <person name="Tettelin H."/>
            <person name="Glass J.I."/>
            <person name="Rusch D."/>
            <person name="Podicherti R."/>
            <person name="Tsui H.-C.T."/>
            <person name="Winkler M.E."/>
        </authorList>
    </citation>
    <scope>NUCLEOTIDE SEQUENCE [LARGE SCALE GENOMIC DNA]</scope>
    <source>
        <strain evidence="2 3">C305</strain>
    </source>
</reference>
<dbReference type="Proteomes" id="UP000245370">
    <property type="component" value="Unassembled WGS sequence"/>
</dbReference>
<gene>
    <name evidence="1" type="ORF">DIT68_03095</name>
    <name evidence="2" type="ORF">DIT68_03135</name>
</gene>
<keyword evidence="3" id="KW-1185">Reference proteome</keyword>
<reference evidence="2 3" key="1">
    <citation type="submission" date="2018-05" db="EMBL/GenBank/DDBJ databases">
        <title>Brumimicrobium oceani sp. nov., isolated from coastal sediment.</title>
        <authorList>
            <person name="Kou Y."/>
        </authorList>
    </citation>
    <scope>NUCLEOTIDE SEQUENCE [LARGE SCALE GENOMIC DNA]</scope>
    <source>
        <strain evidence="2 3">C305</strain>
    </source>
</reference>